<feature type="signal peptide" evidence="1">
    <location>
        <begin position="1"/>
        <end position="18"/>
    </location>
</feature>
<keyword evidence="1" id="KW-0732">Signal</keyword>
<dbReference type="CDD" id="cd00063">
    <property type="entry name" value="FN3"/>
    <property type="match status" value="3"/>
</dbReference>
<feature type="domain" description="Fibronectin type-III" evidence="3">
    <location>
        <begin position="193"/>
        <end position="289"/>
    </location>
</feature>
<organism evidence="4 5">
    <name type="scientific">Mesoflavibacter zeaxanthinifaciens subsp. sabulilitoris</name>
    <dbReference type="NCBI Taxonomy" id="1520893"/>
    <lineage>
        <taxon>Bacteria</taxon>
        <taxon>Pseudomonadati</taxon>
        <taxon>Bacteroidota</taxon>
        <taxon>Flavobacteriia</taxon>
        <taxon>Flavobacteriales</taxon>
        <taxon>Flavobacteriaceae</taxon>
        <taxon>Mesoflavibacter</taxon>
    </lineage>
</organism>
<evidence type="ECO:0000259" key="3">
    <source>
        <dbReference type="PROSITE" id="PS50853"/>
    </source>
</evidence>
<dbReference type="Gene3D" id="2.60.120.200">
    <property type="match status" value="2"/>
</dbReference>
<dbReference type="InterPro" id="IPR003961">
    <property type="entry name" value="FN3_dom"/>
</dbReference>
<name>A0A2T1NHR5_9FLAO</name>
<evidence type="ECO:0000256" key="1">
    <source>
        <dbReference type="SAM" id="SignalP"/>
    </source>
</evidence>
<dbReference type="InterPro" id="IPR036116">
    <property type="entry name" value="FN3_sf"/>
</dbReference>
<comment type="caution">
    <text evidence="4">The sequence shown here is derived from an EMBL/GenBank/DDBJ whole genome shotgun (WGS) entry which is preliminary data.</text>
</comment>
<evidence type="ECO:0000259" key="2">
    <source>
        <dbReference type="PROSITE" id="PS50060"/>
    </source>
</evidence>
<evidence type="ECO:0000313" key="5">
    <source>
        <dbReference type="Proteomes" id="UP000238430"/>
    </source>
</evidence>
<keyword evidence="5" id="KW-1185">Reference proteome</keyword>
<protein>
    <recommendedName>
        <fullName evidence="6">Fibronectin type III domain-containing protein</fullName>
    </recommendedName>
</protein>
<dbReference type="PROSITE" id="PS50060">
    <property type="entry name" value="MAM_2"/>
    <property type="match status" value="2"/>
</dbReference>
<dbReference type="InterPro" id="IPR000998">
    <property type="entry name" value="MAM_dom"/>
</dbReference>
<dbReference type="InterPro" id="IPR013320">
    <property type="entry name" value="ConA-like_dom_sf"/>
</dbReference>
<sequence length="837" mass="87314">MKKTTLLILLLFSIIVQAQVINQPANWPNTNWTVTGSYNTDPTAFEADPTTTANFAFDDDDAGSGSTDAIQAESPVIDLSAAFSAGETWLFVDTDYVFNWISSDAIGVEYWDADAGTWNPWGSPIQADTATPPTNDFCAGTSEAYTTDQLNIAGFTATQLSGFKYRLFYDDGGIWGWGMCFSSPTLYSQMPPACADVTGITAVTTGDTTADITWLAGGSETEWQIWVQPAGTGEPTTDGTTTSTNNPYPASGLTPSTAYEVYVRADCDTDGFSNWVGPVNFTTFNTPPPAPVGVTCSSGTSTFIFTEDFGNDTNYVPSGWTGTTFADSNGNWDITGVSANSSGTGPDVTWDGNAGTHLEYEASGNTTNVASAITPAIDLSTAVDGAELSFYMHAFGSNIGTLNVGVSTSATGPFTTEYTWIGDYQTSASEAWVPIGINLDAYLGQVIYIEFSYVGTGETWEGDMAIDQVRVETCGNFCVAPTGLAVANVTDTIADISWTANNGETAWEVVVQPAGTGVPTGAGTAVTTNPYTATLLNSSTAYEAYVLADCGNGTSVWAGPINFTTLNTPPPPPVGVTCSSGGSTFVFTETFGATSGTAPAGWTGTGFDGSNGNWRITTENGNSFGTGPNVTWDGNAGAHLEYEASGSASDIASAISPAIDLTPAVDGAELSFYMHAFGDDIGTLNVGVSTSPTGPFTTEYTWIGDYQTDATEAWVPIGINLDAYLGQVIYVEFSYGGAGTGFEGDIAIDQIQVETCGTFCIAPTNLIASNITATSADISWTPSGPETQWNYVVQPAGTGTPTSGTTVGTTTVSESALTPQTDYEVYVQAICGADTSV</sequence>
<feature type="non-terminal residue" evidence="4">
    <location>
        <position position="837"/>
    </location>
</feature>
<accession>A0A2T1NHR5</accession>
<dbReference type="PROSITE" id="PS50853">
    <property type="entry name" value="FN3"/>
    <property type="match status" value="3"/>
</dbReference>
<feature type="domain" description="MAM" evidence="2">
    <location>
        <begin position="587"/>
        <end position="758"/>
    </location>
</feature>
<gene>
    <name evidence="4" type="ORF">C7H61_03200</name>
</gene>
<dbReference type="Gene3D" id="2.60.40.10">
    <property type="entry name" value="Immunoglobulins"/>
    <property type="match status" value="3"/>
</dbReference>
<dbReference type="RefSeq" id="WP_181256107.1">
    <property type="nucleotide sequence ID" value="NZ_PXOT01000018.1"/>
</dbReference>
<dbReference type="GO" id="GO:0004553">
    <property type="term" value="F:hydrolase activity, hydrolyzing O-glycosyl compounds"/>
    <property type="evidence" value="ECO:0007669"/>
    <property type="project" value="UniProtKB-ARBA"/>
</dbReference>
<dbReference type="NCBIfam" id="NF038128">
    <property type="entry name" value="choice_anch_J"/>
    <property type="match status" value="2"/>
</dbReference>
<proteinExistence type="predicted"/>
<feature type="domain" description="Fibronectin type-III" evidence="3">
    <location>
        <begin position="480"/>
        <end position="571"/>
    </location>
</feature>
<dbReference type="GO" id="GO:0005975">
    <property type="term" value="P:carbohydrate metabolic process"/>
    <property type="evidence" value="ECO:0007669"/>
    <property type="project" value="UniProtKB-ARBA"/>
</dbReference>
<dbReference type="InterPro" id="IPR013783">
    <property type="entry name" value="Ig-like_fold"/>
</dbReference>
<dbReference type="EMBL" id="PXOT01000018">
    <property type="protein sequence ID" value="PSG92461.1"/>
    <property type="molecule type" value="Genomic_DNA"/>
</dbReference>
<feature type="domain" description="MAM" evidence="2">
    <location>
        <begin position="305"/>
        <end position="476"/>
    </location>
</feature>
<evidence type="ECO:0000313" key="4">
    <source>
        <dbReference type="EMBL" id="PSG92461.1"/>
    </source>
</evidence>
<dbReference type="GO" id="GO:0016020">
    <property type="term" value="C:membrane"/>
    <property type="evidence" value="ECO:0007669"/>
    <property type="project" value="InterPro"/>
</dbReference>
<dbReference type="Pfam" id="PF00041">
    <property type="entry name" value="fn3"/>
    <property type="match status" value="2"/>
</dbReference>
<dbReference type="SUPFAM" id="SSF49899">
    <property type="entry name" value="Concanavalin A-like lectins/glucanases"/>
    <property type="match status" value="2"/>
</dbReference>
<dbReference type="AlphaFoldDB" id="A0A2T1NHR5"/>
<dbReference type="Proteomes" id="UP000238430">
    <property type="component" value="Unassembled WGS sequence"/>
</dbReference>
<dbReference type="SUPFAM" id="SSF49265">
    <property type="entry name" value="Fibronectin type III"/>
    <property type="match status" value="3"/>
</dbReference>
<evidence type="ECO:0008006" key="6">
    <source>
        <dbReference type="Google" id="ProtNLM"/>
    </source>
</evidence>
<dbReference type="Pfam" id="PF00629">
    <property type="entry name" value="MAM"/>
    <property type="match status" value="1"/>
</dbReference>
<reference evidence="4 5" key="1">
    <citation type="submission" date="2018-03" db="EMBL/GenBank/DDBJ databases">
        <title>Mesoflavibacter sp. HG37 and Mesoflavibacter sp. HG96 sp.nov., two marine bacteria isolated from seawater of Western Pacific Ocean.</title>
        <authorList>
            <person name="Cheng H."/>
            <person name="Wu Y.-H."/>
            <person name="Guo L.-L."/>
            <person name="Xu X.-W."/>
        </authorList>
    </citation>
    <scope>NUCLEOTIDE SEQUENCE [LARGE SCALE GENOMIC DNA]</scope>
    <source>
        <strain evidence="4 5">KCTC 42117</strain>
    </source>
</reference>
<feature type="chain" id="PRO_5015573868" description="Fibronectin type III domain-containing protein" evidence="1">
    <location>
        <begin position="19"/>
        <end position="837"/>
    </location>
</feature>
<dbReference type="SMART" id="SM00060">
    <property type="entry name" value="FN3"/>
    <property type="match status" value="3"/>
</dbReference>
<feature type="domain" description="Fibronectin type-III" evidence="3">
    <location>
        <begin position="762"/>
        <end position="837"/>
    </location>
</feature>